<dbReference type="Proteomes" id="UP000199580">
    <property type="component" value="Unassembled WGS sequence"/>
</dbReference>
<dbReference type="EMBL" id="FNEZ01000003">
    <property type="protein sequence ID" value="SDK08374.1"/>
    <property type="molecule type" value="Genomic_DNA"/>
</dbReference>
<name>A0A1G8Z149_9FLAO</name>
<sequence>MYLFKKTKFSSFEEALLKPENCRELQLMNLNENLIGKGGIFLKFVNLEKLDIQADSKIYNLLEFVLPEEIGQLKK</sequence>
<dbReference type="OrthoDB" id="1249515at2"/>
<reference evidence="1 2" key="1">
    <citation type="submission" date="2016-10" db="EMBL/GenBank/DDBJ databases">
        <authorList>
            <person name="de Groot N.N."/>
        </authorList>
    </citation>
    <scope>NUCLEOTIDE SEQUENCE [LARGE SCALE GENOMIC DNA]</scope>
    <source>
        <strain evidence="1 2">CGMCC 1.10076</strain>
    </source>
</reference>
<dbReference type="STRING" id="1128970.SAMN04487935_2545"/>
<organism evidence="1 2">
    <name type="scientific">Flavobacterium noncentrifugens</name>
    <dbReference type="NCBI Taxonomy" id="1128970"/>
    <lineage>
        <taxon>Bacteria</taxon>
        <taxon>Pseudomonadati</taxon>
        <taxon>Bacteroidota</taxon>
        <taxon>Flavobacteriia</taxon>
        <taxon>Flavobacteriales</taxon>
        <taxon>Flavobacteriaceae</taxon>
        <taxon>Flavobacterium</taxon>
    </lineage>
</organism>
<evidence type="ECO:0000313" key="1">
    <source>
        <dbReference type="EMBL" id="SDK08374.1"/>
    </source>
</evidence>
<dbReference type="RefSeq" id="WP_091396027.1">
    <property type="nucleotide sequence ID" value="NZ_BKAI01000006.1"/>
</dbReference>
<proteinExistence type="predicted"/>
<evidence type="ECO:0000313" key="2">
    <source>
        <dbReference type="Proteomes" id="UP000199580"/>
    </source>
</evidence>
<accession>A0A1G8Z149</accession>
<keyword evidence="2" id="KW-1185">Reference proteome</keyword>
<gene>
    <name evidence="1" type="ORF">SAMN04487935_2545</name>
</gene>
<protein>
    <submittedName>
        <fullName evidence="1">Uncharacterized protein</fullName>
    </submittedName>
</protein>
<dbReference type="AlphaFoldDB" id="A0A1G8Z149"/>